<keyword evidence="2" id="KW-1185">Reference proteome</keyword>
<dbReference type="EMBL" id="CP018258">
    <property type="protein sequence ID" value="APV44464.1"/>
    <property type="molecule type" value="Genomic_DNA"/>
</dbReference>
<evidence type="ECO:0000313" key="1">
    <source>
        <dbReference type="EMBL" id="APV44464.1"/>
    </source>
</evidence>
<sequence>MTSRLKVSEKTLELNISAEILQMVRSWPGCACAFWVGMKQDQEAKNGIDELIQNVPRGFHLALQFKAPKATPPNQIPYRYTINDRQNGNLLRLAINRPNAVYYVFPMYNTFQKLRNNSPNLLQDTWALQVAATKSLQKAGNSQGRHEVYASTNPPGVIIYSNPFPADLSRFSTIHGNVFESPSEYLLSHTALKDWLTELVSGNRVNRQSVGQLLRGFSTVCVPI</sequence>
<dbReference type="RefSeq" id="WP_076004143.1">
    <property type="nucleotide sequence ID" value="NZ_CP018258.1"/>
</dbReference>
<dbReference type="KEGG" id="dfo:Dform_01130"/>
<protein>
    <recommendedName>
        <fullName evidence="3">DUF4365 domain-containing protein</fullName>
    </recommendedName>
</protein>
<proteinExistence type="predicted"/>
<name>A0A1P8F7L6_9CHLR</name>
<evidence type="ECO:0008006" key="3">
    <source>
        <dbReference type="Google" id="ProtNLM"/>
    </source>
</evidence>
<evidence type="ECO:0000313" key="2">
    <source>
        <dbReference type="Proteomes" id="UP000185934"/>
    </source>
</evidence>
<organism evidence="1 2">
    <name type="scientific">Dehalogenimonas formicexedens</name>
    <dbReference type="NCBI Taxonomy" id="1839801"/>
    <lineage>
        <taxon>Bacteria</taxon>
        <taxon>Bacillati</taxon>
        <taxon>Chloroflexota</taxon>
        <taxon>Dehalococcoidia</taxon>
        <taxon>Dehalococcoidales</taxon>
        <taxon>Dehalococcoidaceae</taxon>
        <taxon>Dehalogenimonas</taxon>
    </lineage>
</organism>
<dbReference type="AlphaFoldDB" id="A0A1P8F7L6"/>
<reference evidence="2" key="1">
    <citation type="submission" date="2016-11" db="EMBL/GenBank/DDBJ databases">
        <title>Dehalogenimonas formicexedens sp. nov., a chlorinated alkane respiring bacterium isolated from contaminated groundwater.</title>
        <authorList>
            <person name="Key T.A."/>
            <person name="Bowman K.S."/>
            <person name="Lee I."/>
            <person name="Chun J."/>
            <person name="Albuquerque L."/>
            <person name="da Costa M.S."/>
            <person name="Rainey F.A."/>
            <person name="Moe W.M."/>
        </authorList>
    </citation>
    <scope>NUCLEOTIDE SEQUENCE [LARGE SCALE GENOMIC DNA]</scope>
    <source>
        <strain evidence="2">NSZ-14</strain>
    </source>
</reference>
<dbReference type="STRING" id="1839801.Dform_01130"/>
<dbReference type="Proteomes" id="UP000185934">
    <property type="component" value="Chromosome"/>
</dbReference>
<accession>A0A1P8F7L6</accession>
<gene>
    <name evidence="1" type="ORF">Dform_01130</name>
</gene>